<gene>
    <name evidence="2" type="ORF">BST47_22965</name>
</gene>
<name>A0A1X0JK24_9MYCO</name>
<dbReference type="EMBL" id="MVIM01000015">
    <property type="protein sequence ID" value="ORB62617.1"/>
    <property type="molecule type" value="Genomic_DNA"/>
</dbReference>
<dbReference type="Pfam" id="PF00144">
    <property type="entry name" value="Beta-lactamase"/>
    <property type="match status" value="1"/>
</dbReference>
<sequence>MGLVIGACSSSESTTASETTTTANPALKPIDAAAFQTAVEKAAKDLYVPGAMVVLRTPQGEYRAAVGTTELGAQRPPAGGTHFRIASNTKTLTAALIVLLAQDGKLKFTDPVSKYVPDVPDGDKTTIADLLKMRSGLYNYTEAPELAEALDSDPVKAWTPQEALAIAFAHPREFAPGAEYMYDNTNYVVLGVIAEKVGGRPLAEQFKKRLFGPVGIGQTSLPAIDDTSIPAPYAHGYMYGESKYALADIAYPAEMQAEMRSGALKPIDYTYQNPSYATAAGGAISTADDLATWIKALVSGEVFNADYQQQWLDSLQIEDPDSPGGQMYGYGISYQRYSPTAQMYYHGGELPGFNSFMGHDPDNDVTLVIWTNLTLSPDGATTANALLPKVLNEVYTGMNY</sequence>
<keyword evidence="3" id="KW-1185">Reference proteome</keyword>
<dbReference type="InterPro" id="IPR050491">
    <property type="entry name" value="AmpC-like"/>
</dbReference>
<keyword evidence="2" id="KW-0121">Carboxypeptidase</keyword>
<organism evidence="2 3">
    <name type="scientific">Mycolicibacterium tusciae</name>
    <dbReference type="NCBI Taxonomy" id="75922"/>
    <lineage>
        <taxon>Bacteria</taxon>
        <taxon>Bacillati</taxon>
        <taxon>Actinomycetota</taxon>
        <taxon>Actinomycetes</taxon>
        <taxon>Mycobacteriales</taxon>
        <taxon>Mycobacteriaceae</taxon>
        <taxon>Mycolicibacterium</taxon>
    </lineage>
</organism>
<dbReference type="InterPro" id="IPR012338">
    <property type="entry name" value="Beta-lactam/transpept-like"/>
</dbReference>
<dbReference type="Proteomes" id="UP000192411">
    <property type="component" value="Unassembled WGS sequence"/>
</dbReference>
<dbReference type="AlphaFoldDB" id="A0A1X0JK24"/>
<dbReference type="Gene3D" id="3.40.710.10">
    <property type="entry name" value="DD-peptidase/beta-lactamase superfamily"/>
    <property type="match status" value="1"/>
</dbReference>
<evidence type="ECO:0000313" key="3">
    <source>
        <dbReference type="Proteomes" id="UP000192411"/>
    </source>
</evidence>
<evidence type="ECO:0000313" key="2">
    <source>
        <dbReference type="EMBL" id="ORB62617.1"/>
    </source>
</evidence>
<comment type="caution">
    <text evidence="2">The sequence shown here is derived from an EMBL/GenBank/DDBJ whole genome shotgun (WGS) entry which is preliminary data.</text>
</comment>
<keyword evidence="2" id="KW-0645">Protease</keyword>
<dbReference type="STRING" id="75922.BST47_22965"/>
<dbReference type="PANTHER" id="PTHR46825">
    <property type="entry name" value="D-ALANYL-D-ALANINE-CARBOXYPEPTIDASE/ENDOPEPTIDASE AMPH"/>
    <property type="match status" value="1"/>
</dbReference>
<protein>
    <submittedName>
        <fullName evidence="2">D-alanyl-D-alanine carboxypeptidase</fullName>
    </submittedName>
</protein>
<accession>A0A1X0JK24</accession>
<dbReference type="GO" id="GO:0004180">
    <property type="term" value="F:carboxypeptidase activity"/>
    <property type="evidence" value="ECO:0007669"/>
    <property type="project" value="UniProtKB-KW"/>
</dbReference>
<dbReference type="SUPFAM" id="SSF56601">
    <property type="entry name" value="beta-lactamase/transpeptidase-like"/>
    <property type="match status" value="1"/>
</dbReference>
<feature type="domain" description="Beta-lactamase-related" evidence="1">
    <location>
        <begin position="39"/>
        <end position="384"/>
    </location>
</feature>
<keyword evidence="2" id="KW-0378">Hydrolase</keyword>
<dbReference type="PANTHER" id="PTHR46825:SF7">
    <property type="entry name" value="D-ALANYL-D-ALANINE CARBOXYPEPTIDASE"/>
    <property type="match status" value="1"/>
</dbReference>
<dbReference type="InterPro" id="IPR001466">
    <property type="entry name" value="Beta-lactam-related"/>
</dbReference>
<evidence type="ECO:0000259" key="1">
    <source>
        <dbReference type="Pfam" id="PF00144"/>
    </source>
</evidence>
<reference evidence="2 3" key="1">
    <citation type="submission" date="2017-02" db="EMBL/GenBank/DDBJ databases">
        <title>The new phylogeny of genus Mycobacterium.</title>
        <authorList>
            <person name="Tortoli E."/>
            <person name="Trovato A."/>
            <person name="Cirillo D.M."/>
        </authorList>
    </citation>
    <scope>NUCLEOTIDE SEQUENCE [LARGE SCALE GENOMIC DNA]</scope>
    <source>
        <strain evidence="2 3">DSM 44338</strain>
    </source>
</reference>
<proteinExistence type="predicted"/>